<proteinExistence type="predicted"/>
<dbReference type="EMBL" id="BGZK01000103">
    <property type="protein sequence ID" value="GBP18948.1"/>
    <property type="molecule type" value="Genomic_DNA"/>
</dbReference>
<evidence type="ECO:0000313" key="2">
    <source>
        <dbReference type="Proteomes" id="UP000299102"/>
    </source>
</evidence>
<reference evidence="1 2" key="1">
    <citation type="journal article" date="2019" name="Commun. Biol.">
        <title>The bagworm genome reveals a unique fibroin gene that provides high tensile strength.</title>
        <authorList>
            <person name="Kono N."/>
            <person name="Nakamura H."/>
            <person name="Ohtoshi R."/>
            <person name="Tomita M."/>
            <person name="Numata K."/>
            <person name="Arakawa K."/>
        </authorList>
    </citation>
    <scope>NUCLEOTIDE SEQUENCE [LARGE SCALE GENOMIC DNA]</scope>
</reference>
<name>A0A4C1TYF1_EUMVA</name>
<comment type="caution">
    <text evidence="1">The sequence shown here is derived from an EMBL/GenBank/DDBJ whole genome shotgun (WGS) entry which is preliminary data.</text>
</comment>
<dbReference type="AlphaFoldDB" id="A0A4C1TYF1"/>
<sequence>MSLIKLLSFEEQKAVCTLLLDVTLEYRLIRLGTMSTNADARVLRPRLLAVKVRLGTPTLATFYPHSGARSARVKMAVFACEPRPWAWTAPRRAHVCAGASVWAAASMGECYS</sequence>
<dbReference type="Proteomes" id="UP000299102">
    <property type="component" value="Unassembled WGS sequence"/>
</dbReference>
<evidence type="ECO:0000313" key="1">
    <source>
        <dbReference type="EMBL" id="GBP18948.1"/>
    </source>
</evidence>
<accession>A0A4C1TYF1</accession>
<gene>
    <name evidence="1" type="ORF">EVAR_78416_1</name>
</gene>
<organism evidence="1 2">
    <name type="scientific">Eumeta variegata</name>
    <name type="common">Bagworm moth</name>
    <name type="synonym">Eumeta japonica</name>
    <dbReference type="NCBI Taxonomy" id="151549"/>
    <lineage>
        <taxon>Eukaryota</taxon>
        <taxon>Metazoa</taxon>
        <taxon>Ecdysozoa</taxon>
        <taxon>Arthropoda</taxon>
        <taxon>Hexapoda</taxon>
        <taxon>Insecta</taxon>
        <taxon>Pterygota</taxon>
        <taxon>Neoptera</taxon>
        <taxon>Endopterygota</taxon>
        <taxon>Lepidoptera</taxon>
        <taxon>Glossata</taxon>
        <taxon>Ditrysia</taxon>
        <taxon>Tineoidea</taxon>
        <taxon>Psychidae</taxon>
        <taxon>Oiketicinae</taxon>
        <taxon>Eumeta</taxon>
    </lineage>
</organism>
<keyword evidence="2" id="KW-1185">Reference proteome</keyword>
<protein>
    <submittedName>
        <fullName evidence="1">Uncharacterized protein</fullName>
    </submittedName>
</protein>